<dbReference type="AlphaFoldDB" id="A0A1V6N106"/>
<dbReference type="OrthoDB" id="71261at2157"/>
<evidence type="ECO:0000313" key="3">
    <source>
        <dbReference type="Proteomes" id="UP000191661"/>
    </source>
</evidence>
<dbReference type="EMBL" id="JXMW01000020">
    <property type="protein sequence ID" value="OQD58324.1"/>
    <property type="molecule type" value="Genomic_DNA"/>
</dbReference>
<dbReference type="Pfam" id="PF17647">
    <property type="entry name" value="DUF5518"/>
    <property type="match status" value="1"/>
</dbReference>
<reference evidence="2 3" key="1">
    <citation type="submission" date="2014-12" db="EMBL/GenBank/DDBJ databases">
        <title>Genome sequence of Methanobrevibacter arboriphilicus DH1, DSM1125.</title>
        <authorList>
            <person name="Poehlein A."/>
            <person name="Thauer R.K."/>
            <person name="Seedorf H."/>
            <person name="Daniel R."/>
        </authorList>
    </citation>
    <scope>NUCLEOTIDE SEQUENCE [LARGE SCALE GENOMIC DNA]</scope>
    <source>
        <strain evidence="2 3">DH1</strain>
    </source>
</reference>
<sequence length="116" mass="11563">MVKWGAVIIGFILAVIVKSLALGWGLETIGLLIIGFIVGYIAKEGTFGGMVNAAVAGSLGTIIAAILFTIIGLFGGLAGFVVFGFAGLIAVIVNLIYYAILMGITGAIGGSVAGDG</sequence>
<protein>
    <recommendedName>
        <fullName evidence="4">DUF5518 domain-containing protein</fullName>
    </recommendedName>
</protein>
<proteinExistence type="predicted"/>
<dbReference type="Proteomes" id="UP000191661">
    <property type="component" value="Unassembled WGS sequence"/>
</dbReference>
<gene>
    <name evidence="2" type="ORF">MBBAR_20c00030</name>
</gene>
<keyword evidence="1" id="KW-0472">Membrane</keyword>
<evidence type="ECO:0000256" key="1">
    <source>
        <dbReference type="SAM" id="Phobius"/>
    </source>
</evidence>
<dbReference type="InterPro" id="IPR040493">
    <property type="entry name" value="DUF5518"/>
</dbReference>
<keyword evidence="1" id="KW-1133">Transmembrane helix</keyword>
<keyword evidence="3" id="KW-1185">Reference proteome</keyword>
<evidence type="ECO:0000313" key="2">
    <source>
        <dbReference type="EMBL" id="OQD58324.1"/>
    </source>
</evidence>
<dbReference type="RefSeq" id="WP_080460761.1">
    <property type="nucleotide sequence ID" value="NZ_BBET01000130.1"/>
</dbReference>
<accession>A0A1V6N106</accession>
<evidence type="ECO:0008006" key="4">
    <source>
        <dbReference type="Google" id="ProtNLM"/>
    </source>
</evidence>
<comment type="caution">
    <text evidence="2">The sequence shown here is derived from an EMBL/GenBank/DDBJ whole genome shotgun (WGS) entry which is preliminary data.</text>
</comment>
<feature type="transmembrane region" description="Helical" evidence="1">
    <location>
        <begin position="6"/>
        <end position="39"/>
    </location>
</feature>
<organism evidence="2 3">
    <name type="scientific">Methanobrevibacter arboriphilus JCM 13429 = DSM 1125</name>
    <dbReference type="NCBI Taxonomy" id="1300164"/>
    <lineage>
        <taxon>Archaea</taxon>
        <taxon>Methanobacteriati</taxon>
        <taxon>Methanobacteriota</taxon>
        <taxon>Methanomada group</taxon>
        <taxon>Methanobacteria</taxon>
        <taxon>Methanobacteriales</taxon>
        <taxon>Methanobacteriaceae</taxon>
        <taxon>Methanobrevibacter</taxon>
    </lineage>
</organism>
<feature type="transmembrane region" description="Helical" evidence="1">
    <location>
        <begin position="51"/>
        <end position="74"/>
    </location>
</feature>
<keyword evidence="1" id="KW-0812">Transmembrane</keyword>
<name>A0A1V6N106_METAZ</name>